<dbReference type="RefSeq" id="XP_002115711.1">
    <property type="nucleotide sequence ID" value="XM_002115675.1"/>
</dbReference>
<organism evidence="3 4">
    <name type="scientific">Trichoplax adhaerens</name>
    <name type="common">Trichoplax reptans</name>
    <dbReference type="NCBI Taxonomy" id="10228"/>
    <lineage>
        <taxon>Eukaryota</taxon>
        <taxon>Metazoa</taxon>
        <taxon>Placozoa</taxon>
        <taxon>Uniplacotomia</taxon>
        <taxon>Trichoplacea</taxon>
        <taxon>Trichoplacidae</taxon>
        <taxon>Trichoplax</taxon>
    </lineage>
</organism>
<feature type="region of interest" description="Disordered" evidence="1">
    <location>
        <begin position="290"/>
        <end position="320"/>
    </location>
</feature>
<feature type="compositionally biased region" description="Basic and acidic residues" evidence="1">
    <location>
        <begin position="311"/>
        <end position="320"/>
    </location>
</feature>
<proteinExistence type="predicted"/>
<dbReference type="HOGENOM" id="CLU_869681_0_0_1"/>
<feature type="transmembrane region" description="Helical" evidence="2">
    <location>
        <begin position="244"/>
        <end position="263"/>
    </location>
</feature>
<name>B3S655_TRIAD</name>
<reference evidence="3 4" key="1">
    <citation type="journal article" date="2008" name="Nature">
        <title>The Trichoplax genome and the nature of placozoans.</title>
        <authorList>
            <person name="Srivastava M."/>
            <person name="Begovic E."/>
            <person name="Chapman J."/>
            <person name="Putnam N.H."/>
            <person name="Hellsten U."/>
            <person name="Kawashima T."/>
            <person name="Kuo A."/>
            <person name="Mitros T."/>
            <person name="Salamov A."/>
            <person name="Carpenter M.L."/>
            <person name="Signorovitch A.Y."/>
            <person name="Moreno M.A."/>
            <person name="Kamm K."/>
            <person name="Grimwood J."/>
            <person name="Schmutz J."/>
            <person name="Shapiro H."/>
            <person name="Grigoriev I.V."/>
            <person name="Buss L.W."/>
            <person name="Schierwater B."/>
            <person name="Dellaporta S.L."/>
            <person name="Rokhsar D.S."/>
        </authorList>
    </citation>
    <scope>NUCLEOTIDE SEQUENCE [LARGE SCALE GENOMIC DNA]</scope>
    <source>
        <strain evidence="3 4">Grell-BS-1999</strain>
    </source>
</reference>
<evidence type="ECO:0008006" key="5">
    <source>
        <dbReference type="Google" id="ProtNLM"/>
    </source>
</evidence>
<keyword evidence="2" id="KW-0812">Transmembrane</keyword>
<evidence type="ECO:0000313" key="3">
    <source>
        <dbReference type="EMBL" id="EDV21563.1"/>
    </source>
</evidence>
<keyword evidence="2" id="KW-0472">Membrane</keyword>
<feature type="transmembrane region" description="Helical" evidence="2">
    <location>
        <begin position="144"/>
        <end position="170"/>
    </location>
</feature>
<dbReference type="GeneID" id="6756924"/>
<dbReference type="KEGG" id="tad:TRIADDRAFT_59681"/>
<dbReference type="CTD" id="6756924"/>
<evidence type="ECO:0000256" key="2">
    <source>
        <dbReference type="SAM" id="Phobius"/>
    </source>
</evidence>
<feature type="transmembrane region" description="Helical" evidence="2">
    <location>
        <begin position="41"/>
        <end position="64"/>
    </location>
</feature>
<protein>
    <recommendedName>
        <fullName evidence="5">Transmembrane protein</fullName>
    </recommendedName>
</protein>
<keyword evidence="4" id="KW-1185">Reference proteome</keyword>
<gene>
    <name evidence="3" type="ORF">TRIADDRAFT_59681</name>
</gene>
<dbReference type="Proteomes" id="UP000009022">
    <property type="component" value="Unassembled WGS sequence"/>
</dbReference>
<sequence>MAMSSTAVAGASLMIFGLGDVAISILVTVDINSTIRYYGSISFLLMISSVLGTSMILGGLMCIIQHRFHKGMAKQSLQLSDFGEQRREQDEPLDAGGRVETAESLADVFILQGLYATQTCLTGIFLLLAAGCGYLHEIRHINGAAAWSCVFFYISRLISIAAIGINITIFTNVRATYLNYHFSALAVFILSTIFMATGFLLSVYAAYVFKLRINKQTVHICPICLNASNSSLQLVFVWTGHFQFLSGLALWTVGLAAMIFNIFEHSSLHTFYLASLLLTTSRFASATNKNQSEAQDVEELVESNMPDCTTSDDKDMGNDN</sequence>
<feature type="transmembrane region" description="Helical" evidence="2">
    <location>
        <begin position="7"/>
        <end position="29"/>
    </location>
</feature>
<evidence type="ECO:0000256" key="1">
    <source>
        <dbReference type="SAM" id="MobiDB-lite"/>
    </source>
</evidence>
<dbReference type="EMBL" id="DS985252">
    <property type="protein sequence ID" value="EDV21563.1"/>
    <property type="molecule type" value="Genomic_DNA"/>
</dbReference>
<dbReference type="AlphaFoldDB" id="B3S655"/>
<evidence type="ECO:0000313" key="4">
    <source>
        <dbReference type="Proteomes" id="UP000009022"/>
    </source>
</evidence>
<feature type="transmembrane region" description="Helical" evidence="2">
    <location>
        <begin position="182"/>
        <end position="207"/>
    </location>
</feature>
<keyword evidence="2" id="KW-1133">Transmembrane helix</keyword>
<accession>B3S655</accession>
<dbReference type="InParanoid" id="B3S655"/>